<reference evidence="1 2" key="1">
    <citation type="submission" date="2020-02" db="EMBL/GenBank/DDBJ databases">
        <title>Draft genome sequence of two Spirosoma agri KCTC 52727 and Spirosoma terrae KCTC 52035.</title>
        <authorList>
            <person name="Rojas J."/>
            <person name="Ambika Manirajan B."/>
            <person name="Suarez C."/>
            <person name="Ratering S."/>
            <person name="Schnell S."/>
        </authorList>
    </citation>
    <scope>NUCLEOTIDE SEQUENCE [LARGE SCALE GENOMIC DNA]</scope>
    <source>
        <strain evidence="1 2">KCTC 52035</strain>
    </source>
</reference>
<gene>
    <name evidence="1" type="ORF">GK108_30370</name>
</gene>
<protein>
    <submittedName>
        <fullName evidence="1">Uncharacterized protein</fullName>
    </submittedName>
</protein>
<proteinExistence type="predicted"/>
<evidence type="ECO:0000313" key="2">
    <source>
        <dbReference type="Proteomes" id="UP000474175"/>
    </source>
</evidence>
<organism evidence="1 2">
    <name type="scientific">Spirosoma terrae</name>
    <dbReference type="NCBI Taxonomy" id="1968276"/>
    <lineage>
        <taxon>Bacteria</taxon>
        <taxon>Pseudomonadati</taxon>
        <taxon>Bacteroidota</taxon>
        <taxon>Cytophagia</taxon>
        <taxon>Cytophagales</taxon>
        <taxon>Cytophagaceae</taxon>
        <taxon>Spirosoma</taxon>
    </lineage>
</organism>
<comment type="caution">
    <text evidence="1">The sequence shown here is derived from an EMBL/GenBank/DDBJ whole genome shotgun (WGS) entry which is preliminary data.</text>
</comment>
<name>A0A6L9LJS5_9BACT</name>
<dbReference type="AlphaFoldDB" id="A0A6L9LJS5"/>
<accession>A0A6L9LJS5</accession>
<dbReference type="Proteomes" id="UP000474175">
    <property type="component" value="Unassembled WGS sequence"/>
</dbReference>
<sequence length="265" mass="30665">MPHFAGKIGIVLKSIWDEILGSEFTYVKSLEPKIAKEFIKNKLLEIERIRVVPSNLSPLRDACLTKEQKNCELLKNYFDDIDNNSEIDVLVNVILKSLKKVQGFGIHMPTNEKARTKFTAEFIQNFVAKDESGYGFSETLKTMGEIDILIEKIDGNSVAICEGFNLKNSLNKRVIKNHINKLFTYDVNGLKANFIIVYVETQNLQIFWEKYYTIIQTIVTPYNLIEIIQLSDTWPSLPTDIKLCKLTYLRNGLKIFVYHMFVHMR</sequence>
<keyword evidence="2" id="KW-1185">Reference proteome</keyword>
<dbReference type="EMBL" id="JAAFZH010000026">
    <property type="protein sequence ID" value="NDU99223.1"/>
    <property type="molecule type" value="Genomic_DNA"/>
</dbReference>
<evidence type="ECO:0000313" key="1">
    <source>
        <dbReference type="EMBL" id="NDU99223.1"/>
    </source>
</evidence>